<evidence type="ECO:0000313" key="3">
    <source>
        <dbReference type="EMBL" id="MBB6560003.1"/>
    </source>
</evidence>
<name>A0A7X0PDN5_9BURK</name>
<evidence type="ECO:0000256" key="1">
    <source>
        <dbReference type="ARBA" id="ARBA00006987"/>
    </source>
</evidence>
<feature type="signal peptide" evidence="2">
    <location>
        <begin position="1"/>
        <end position="23"/>
    </location>
</feature>
<accession>A0A7X0PDN5</accession>
<dbReference type="Proteomes" id="UP000575083">
    <property type="component" value="Unassembled WGS sequence"/>
</dbReference>
<dbReference type="InterPro" id="IPR005064">
    <property type="entry name" value="BUG"/>
</dbReference>
<dbReference type="SUPFAM" id="SSF53850">
    <property type="entry name" value="Periplasmic binding protein-like II"/>
    <property type="match status" value="1"/>
</dbReference>
<keyword evidence="4" id="KW-1185">Reference proteome</keyword>
<dbReference type="InterPro" id="IPR042100">
    <property type="entry name" value="Bug_dom1"/>
</dbReference>
<dbReference type="Gene3D" id="3.40.190.10">
    <property type="entry name" value="Periplasmic binding protein-like II"/>
    <property type="match status" value="1"/>
</dbReference>
<dbReference type="Gene3D" id="3.40.190.150">
    <property type="entry name" value="Bordetella uptake gene, domain 1"/>
    <property type="match status" value="1"/>
</dbReference>
<dbReference type="PANTHER" id="PTHR42928">
    <property type="entry name" value="TRICARBOXYLATE-BINDING PROTEIN"/>
    <property type="match status" value="1"/>
</dbReference>
<gene>
    <name evidence="3" type="ORF">HNP48_002675</name>
</gene>
<sequence length="331" mass="34119">MRYLAAPLLAATLPLLALGPAHAQAPAPAAWPSAKPITLIVPYSAGGSVDFVARMVATRLSERLKQSVVIENVSGAGGAIGVAKAAAAAPDGYTLVAAPDSTIAIGKLVNPAAYKFDPLKDLAPVGLVNTAPMVLVARPGLGVASYADFVKLAKASPGKTSYATSGVGTVLHLSMELLKQRSGIYVTHIPYRGAAQIATDVIGEQVDTAMLISAGAVPGYVQSGKLKALGVTGTKRLEALPNVPTFDEMPGLKGYAPVAWTGLFAPAQTPAPIVARLNQELNAVLSTPEVRTKLQEQGALPGSGSAQDLARFVQAEYARNLKVVQSVNIKE</sequence>
<evidence type="ECO:0000256" key="2">
    <source>
        <dbReference type="SAM" id="SignalP"/>
    </source>
</evidence>
<dbReference type="PIRSF" id="PIRSF017082">
    <property type="entry name" value="YflP"/>
    <property type="match status" value="1"/>
</dbReference>
<dbReference type="Pfam" id="PF03401">
    <property type="entry name" value="TctC"/>
    <property type="match status" value="1"/>
</dbReference>
<protein>
    <submittedName>
        <fullName evidence="3">Tripartite-type tricarboxylate transporter receptor subunit TctC</fullName>
    </submittedName>
</protein>
<keyword evidence="2" id="KW-0732">Signal</keyword>
<comment type="similarity">
    <text evidence="1">Belongs to the UPF0065 (bug) family.</text>
</comment>
<proteinExistence type="inferred from homology"/>
<feature type="chain" id="PRO_5030812474" evidence="2">
    <location>
        <begin position="24"/>
        <end position="331"/>
    </location>
</feature>
<dbReference type="EMBL" id="JACHLK010000004">
    <property type="protein sequence ID" value="MBB6560003.1"/>
    <property type="molecule type" value="Genomic_DNA"/>
</dbReference>
<dbReference type="RefSeq" id="WP_184857553.1">
    <property type="nucleotide sequence ID" value="NZ_JACHLK010000004.1"/>
</dbReference>
<evidence type="ECO:0000313" key="4">
    <source>
        <dbReference type="Proteomes" id="UP000575083"/>
    </source>
</evidence>
<dbReference type="PANTHER" id="PTHR42928:SF5">
    <property type="entry name" value="BLR1237 PROTEIN"/>
    <property type="match status" value="1"/>
</dbReference>
<comment type="caution">
    <text evidence="3">The sequence shown here is derived from an EMBL/GenBank/DDBJ whole genome shotgun (WGS) entry which is preliminary data.</text>
</comment>
<dbReference type="AlphaFoldDB" id="A0A7X0PDN5"/>
<reference evidence="3 4" key="1">
    <citation type="submission" date="2020-08" db="EMBL/GenBank/DDBJ databases">
        <title>Functional genomics of gut bacteria from endangered species of beetles.</title>
        <authorList>
            <person name="Carlos-Shanley C."/>
        </authorList>
    </citation>
    <scope>NUCLEOTIDE SEQUENCE [LARGE SCALE GENOMIC DNA]</scope>
    <source>
        <strain evidence="3 4">S00198</strain>
    </source>
</reference>
<organism evidence="3 4">
    <name type="scientific">Acidovorax soli</name>
    <dbReference type="NCBI Taxonomy" id="592050"/>
    <lineage>
        <taxon>Bacteria</taxon>
        <taxon>Pseudomonadati</taxon>
        <taxon>Pseudomonadota</taxon>
        <taxon>Betaproteobacteria</taxon>
        <taxon>Burkholderiales</taxon>
        <taxon>Comamonadaceae</taxon>
        <taxon>Acidovorax</taxon>
    </lineage>
</organism>
<keyword evidence="3" id="KW-0675">Receptor</keyword>